<evidence type="ECO:0000313" key="3">
    <source>
        <dbReference type="Proteomes" id="UP001054857"/>
    </source>
</evidence>
<feature type="chain" id="PRO_5042072279" evidence="1">
    <location>
        <begin position="32"/>
        <end position="254"/>
    </location>
</feature>
<keyword evidence="3" id="KW-1185">Reference proteome</keyword>
<keyword evidence="1" id="KW-0732">Signal</keyword>
<evidence type="ECO:0000256" key="1">
    <source>
        <dbReference type="SAM" id="SignalP"/>
    </source>
</evidence>
<dbReference type="Proteomes" id="UP001054857">
    <property type="component" value="Unassembled WGS sequence"/>
</dbReference>
<comment type="caution">
    <text evidence="2">The sequence shown here is derived from an EMBL/GenBank/DDBJ whole genome shotgun (WGS) entry which is preliminary data.</text>
</comment>
<dbReference type="AlphaFoldDB" id="A0AAD3DMT9"/>
<proteinExistence type="predicted"/>
<accession>A0AAD3DMT9</accession>
<sequence length="254" mass="27324">MRELGISIRVALEAALLALVALALLPIEVQPCGHHVVQRDIQALVAMHKAHQAAHPMSGAWGPAHEVGAGDADYPDTYEGYDDQDTFQEAEDDGDVEDEDDVVNEGGVSRYEWELGSFSGEARRRRRMQQSPASPPAPAPIRLSVTYQRLDALDAGQQQLLGRVVEGVRRILQKFITIKRPPSGGLLADPYCASFSPSSGCTAYYPDFSLRRASSSSSSALQCGLASLLPQHVVNPANCSRRATAATLQAMLAG</sequence>
<protein>
    <submittedName>
        <fullName evidence="2">Uncharacterized protein</fullName>
    </submittedName>
</protein>
<reference evidence="2 3" key="1">
    <citation type="journal article" date="2021" name="Sci. Rep.">
        <title>Genome sequencing of the multicellular alga Astrephomene provides insights into convergent evolution of germ-soma differentiation.</title>
        <authorList>
            <person name="Yamashita S."/>
            <person name="Yamamoto K."/>
            <person name="Matsuzaki R."/>
            <person name="Suzuki S."/>
            <person name="Yamaguchi H."/>
            <person name="Hirooka S."/>
            <person name="Minakuchi Y."/>
            <person name="Miyagishima S."/>
            <person name="Kawachi M."/>
            <person name="Toyoda A."/>
            <person name="Nozaki H."/>
        </authorList>
    </citation>
    <scope>NUCLEOTIDE SEQUENCE [LARGE SCALE GENOMIC DNA]</scope>
    <source>
        <strain evidence="2 3">NIES-4017</strain>
    </source>
</reference>
<feature type="non-terminal residue" evidence="2">
    <location>
        <position position="1"/>
    </location>
</feature>
<dbReference type="EMBL" id="BMAR01000008">
    <property type="protein sequence ID" value="GFR44755.1"/>
    <property type="molecule type" value="Genomic_DNA"/>
</dbReference>
<organism evidence="2 3">
    <name type="scientific">Astrephomene gubernaculifera</name>
    <dbReference type="NCBI Taxonomy" id="47775"/>
    <lineage>
        <taxon>Eukaryota</taxon>
        <taxon>Viridiplantae</taxon>
        <taxon>Chlorophyta</taxon>
        <taxon>core chlorophytes</taxon>
        <taxon>Chlorophyceae</taxon>
        <taxon>CS clade</taxon>
        <taxon>Chlamydomonadales</taxon>
        <taxon>Astrephomenaceae</taxon>
        <taxon>Astrephomene</taxon>
    </lineage>
</organism>
<evidence type="ECO:0000313" key="2">
    <source>
        <dbReference type="EMBL" id="GFR44755.1"/>
    </source>
</evidence>
<name>A0AAD3DMT9_9CHLO</name>
<feature type="signal peptide" evidence="1">
    <location>
        <begin position="1"/>
        <end position="31"/>
    </location>
</feature>
<gene>
    <name evidence="2" type="ORF">Agub_g6086</name>
</gene>